<dbReference type="Proteomes" id="UP000825701">
    <property type="component" value="Chromosome"/>
</dbReference>
<dbReference type="EMBL" id="CP081869">
    <property type="protein sequence ID" value="QZO00031.1"/>
    <property type="molecule type" value="Genomic_DNA"/>
</dbReference>
<reference evidence="1" key="1">
    <citation type="submission" date="2021-08" db="EMBL/GenBank/DDBJ databases">
        <authorList>
            <person name="Zhang H."/>
            <person name="Xu M."/>
            <person name="Yu Z."/>
            <person name="Yang L."/>
            <person name="Cai Y."/>
        </authorList>
    </citation>
    <scope>NUCLEOTIDE SEQUENCE</scope>
    <source>
        <strain evidence="1">CHL1</strain>
    </source>
</reference>
<name>A0A9E6UMH5_9HYPH</name>
<proteinExistence type="predicted"/>
<evidence type="ECO:0000313" key="2">
    <source>
        <dbReference type="Proteomes" id="UP000825701"/>
    </source>
</evidence>
<accession>A0A9E6UMH5</accession>
<organism evidence="1 2">
    <name type="scientific">Chenggangzhangella methanolivorans</name>
    <dbReference type="NCBI Taxonomy" id="1437009"/>
    <lineage>
        <taxon>Bacteria</taxon>
        <taxon>Pseudomonadati</taxon>
        <taxon>Pseudomonadota</taxon>
        <taxon>Alphaproteobacteria</taxon>
        <taxon>Hyphomicrobiales</taxon>
        <taxon>Methylopilaceae</taxon>
        <taxon>Chenggangzhangella</taxon>
    </lineage>
</organism>
<keyword evidence="2" id="KW-1185">Reference proteome</keyword>
<dbReference type="AlphaFoldDB" id="A0A9E6UMH5"/>
<dbReference type="RefSeq" id="WP_261403173.1">
    <property type="nucleotide sequence ID" value="NZ_CP081869.1"/>
</dbReference>
<sequence length="79" mass="8780">MLGRPEARRHLEMEFGPEATPFACSLRHAFLARALLNEGNVGAAREEIERSKGRWAEMGIRLTLPVIAAMEEEMAEEGA</sequence>
<protein>
    <recommendedName>
        <fullName evidence="3">Tetratricopeptide repeat protein</fullName>
    </recommendedName>
</protein>
<gene>
    <name evidence="1" type="ORF">K6K41_26180</name>
</gene>
<dbReference type="KEGG" id="cmet:K6K41_26180"/>
<evidence type="ECO:0008006" key="3">
    <source>
        <dbReference type="Google" id="ProtNLM"/>
    </source>
</evidence>
<evidence type="ECO:0000313" key="1">
    <source>
        <dbReference type="EMBL" id="QZO00031.1"/>
    </source>
</evidence>